<reference evidence="2" key="1">
    <citation type="submission" date="2021-02" db="EMBL/GenBank/DDBJ databases">
        <authorList>
            <person name="Nowell W R."/>
        </authorList>
    </citation>
    <scope>NUCLEOTIDE SEQUENCE</scope>
</reference>
<dbReference type="Pfam" id="PF02230">
    <property type="entry name" value="Abhydrolase_2"/>
    <property type="match status" value="1"/>
</dbReference>
<gene>
    <name evidence="2" type="ORF">KXQ929_LOCUS49137</name>
</gene>
<dbReference type="Gene3D" id="3.40.50.1820">
    <property type="entry name" value="alpha/beta hydrolase"/>
    <property type="match status" value="1"/>
</dbReference>
<accession>A0A820M341</accession>
<feature type="domain" description="Phospholipase/carboxylesterase/thioesterase" evidence="1">
    <location>
        <begin position="14"/>
        <end position="63"/>
    </location>
</feature>
<protein>
    <recommendedName>
        <fullName evidence="1">Phospholipase/carboxylesterase/thioesterase domain-containing protein</fullName>
    </recommendedName>
</protein>
<dbReference type="AlphaFoldDB" id="A0A820M341"/>
<feature type="non-terminal residue" evidence="2">
    <location>
        <position position="1"/>
    </location>
</feature>
<comment type="caution">
    <text evidence="2">The sequence shown here is derived from an EMBL/GenBank/DDBJ whole genome shotgun (WGS) entry which is preliminary data.</text>
</comment>
<dbReference type="InterPro" id="IPR003140">
    <property type="entry name" value="PLipase/COase/thioEstase"/>
</dbReference>
<dbReference type="Proteomes" id="UP000663868">
    <property type="component" value="Unassembled WGS sequence"/>
</dbReference>
<organism evidence="2 3">
    <name type="scientific">Adineta steineri</name>
    <dbReference type="NCBI Taxonomy" id="433720"/>
    <lineage>
        <taxon>Eukaryota</taxon>
        <taxon>Metazoa</taxon>
        <taxon>Spiralia</taxon>
        <taxon>Gnathifera</taxon>
        <taxon>Rotifera</taxon>
        <taxon>Eurotatoria</taxon>
        <taxon>Bdelloidea</taxon>
        <taxon>Adinetida</taxon>
        <taxon>Adinetidae</taxon>
        <taxon>Adineta</taxon>
    </lineage>
</organism>
<dbReference type="EMBL" id="CAJOBB010020362">
    <property type="protein sequence ID" value="CAF4366925.1"/>
    <property type="molecule type" value="Genomic_DNA"/>
</dbReference>
<name>A0A820M341_9BILA</name>
<proteinExistence type="predicted"/>
<evidence type="ECO:0000313" key="2">
    <source>
        <dbReference type="EMBL" id="CAF4366925.1"/>
    </source>
</evidence>
<dbReference type="InterPro" id="IPR029058">
    <property type="entry name" value="AB_hydrolase_fold"/>
</dbReference>
<sequence>NILTQSEKKNMIEPTIIPASDKHTASLIFLHGLDDVGKTWLDEFNAFDIPKSIPYVKFIFPTA</sequence>
<evidence type="ECO:0000313" key="3">
    <source>
        <dbReference type="Proteomes" id="UP000663868"/>
    </source>
</evidence>
<evidence type="ECO:0000259" key="1">
    <source>
        <dbReference type="Pfam" id="PF02230"/>
    </source>
</evidence>
<dbReference type="GO" id="GO:0016787">
    <property type="term" value="F:hydrolase activity"/>
    <property type="evidence" value="ECO:0007669"/>
    <property type="project" value="InterPro"/>
</dbReference>